<dbReference type="SUPFAM" id="SSF53187">
    <property type="entry name" value="Zn-dependent exopeptidases"/>
    <property type="match status" value="1"/>
</dbReference>
<comment type="caution">
    <text evidence="3">The sequence shown here is derived from an EMBL/GenBank/DDBJ whole genome shotgun (WGS) entry which is preliminary data.</text>
</comment>
<dbReference type="Gene3D" id="3.40.630.10">
    <property type="entry name" value="Zn peptidases"/>
    <property type="match status" value="1"/>
</dbReference>
<gene>
    <name evidence="3" type="ORF">GEU84_014755</name>
</gene>
<feature type="binding site" evidence="2">
    <location>
        <position position="159"/>
    </location>
    <ligand>
        <name>Mn(2+)</name>
        <dbReference type="ChEBI" id="CHEBI:29035"/>
        <label>2</label>
    </ligand>
</feature>
<proteinExistence type="predicted"/>
<name>A0A8X8H1T1_9RHOB</name>
<dbReference type="PANTHER" id="PTHR11014">
    <property type="entry name" value="PEPTIDASE M20 FAMILY MEMBER"/>
    <property type="match status" value="1"/>
</dbReference>
<evidence type="ECO:0000313" key="3">
    <source>
        <dbReference type="EMBL" id="NUB45656.1"/>
    </source>
</evidence>
<organism evidence="3 4">
    <name type="scientific">Fertoeibacter niger</name>
    <dbReference type="NCBI Taxonomy" id="2656921"/>
    <lineage>
        <taxon>Bacteria</taxon>
        <taxon>Pseudomonadati</taxon>
        <taxon>Pseudomonadota</taxon>
        <taxon>Alphaproteobacteria</taxon>
        <taxon>Rhodobacterales</taxon>
        <taxon>Paracoccaceae</taxon>
        <taxon>Fertoeibacter</taxon>
    </lineage>
</organism>
<dbReference type="SUPFAM" id="SSF55031">
    <property type="entry name" value="Bacterial exopeptidase dimerisation domain"/>
    <property type="match status" value="1"/>
</dbReference>
<dbReference type="Gene3D" id="3.30.70.360">
    <property type="match status" value="1"/>
</dbReference>
<dbReference type="InterPro" id="IPR017439">
    <property type="entry name" value="Amidohydrolase"/>
</dbReference>
<sequence>MIPAAVLDDLVALRRDIHAHPELGMEEFRTSAMVEDRLRSWGIETVTGIGKTGVVGIIHGRLPGQRMIGLRADMDALPIAETTGLPWASTTPGVMHACGHDGHTTMLLGAARHLAENRDFSGTVILIFQPAEEGRGGARAMVADGLFDRYPCDAIYGMHNWPGAAIGKIAVRPGPVAAAGDRWRVTFRGTGGHGGATPHLATDVTVAAGHFLLGVQTIVSRNVAPQETAVVSVGHVAAGALDGPNIMPTELLVAGVCRSYLPHVREVLKARLTTLAEMHAAAQGCTAEVAYWRSGYAVINAEAPALAARAAAIAAVGEENFVPDRPPSTGGEDFAEMMQVVPGCMAHIGNGDDSLNPAPRLHRPDYDFNDAAIPHGVAFWVELVQQELGALRRSL</sequence>
<dbReference type="AlphaFoldDB" id="A0A8X8H1T1"/>
<dbReference type="GO" id="GO:0046872">
    <property type="term" value="F:metal ion binding"/>
    <property type="evidence" value="ECO:0007669"/>
    <property type="project" value="UniProtKB-KW"/>
</dbReference>
<keyword evidence="2" id="KW-0479">Metal-binding</keyword>
<feature type="binding site" evidence="2">
    <location>
        <position position="98"/>
    </location>
    <ligand>
        <name>Mn(2+)</name>
        <dbReference type="ChEBI" id="CHEBI:29035"/>
        <label>2</label>
    </ligand>
</feature>
<feature type="binding site" evidence="2">
    <location>
        <position position="362"/>
    </location>
    <ligand>
        <name>Mn(2+)</name>
        <dbReference type="ChEBI" id="CHEBI:29035"/>
        <label>2</label>
    </ligand>
</feature>
<dbReference type="InterPro" id="IPR036264">
    <property type="entry name" value="Bact_exopeptidase_dim_dom"/>
</dbReference>
<dbReference type="PIRSF" id="PIRSF005962">
    <property type="entry name" value="Pept_M20D_amidohydro"/>
    <property type="match status" value="1"/>
</dbReference>
<evidence type="ECO:0000313" key="4">
    <source>
        <dbReference type="Proteomes" id="UP000484076"/>
    </source>
</evidence>
<evidence type="ECO:0000256" key="1">
    <source>
        <dbReference type="ARBA" id="ARBA00022801"/>
    </source>
</evidence>
<dbReference type="InterPro" id="IPR002933">
    <property type="entry name" value="Peptidase_M20"/>
</dbReference>
<dbReference type="Proteomes" id="UP000484076">
    <property type="component" value="Unassembled WGS sequence"/>
</dbReference>
<dbReference type="Pfam" id="PF01546">
    <property type="entry name" value="Peptidase_M20"/>
    <property type="match status" value="1"/>
</dbReference>
<feature type="binding site" evidence="2">
    <location>
        <position position="100"/>
    </location>
    <ligand>
        <name>Mn(2+)</name>
        <dbReference type="ChEBI" id="CHEBI:29035"/>
        <label>2</label>
    </ligand>
</feature>
<keyword evidence="2" id="KW-0464">Manganese</keyword>
<protein>
    <submittedName>
        <fullName evidence="3">Amidohydrolase</fullName>
    </submittedName>
</protein>
<dbReference type="EMBL" id="WHUT02000008">
    <property type="protein sequence ID" value="NUB45656.1"/>
    <property type="molecule type" value="Genomic_DNA"/>
</dbReference>
<dbReference type="RefSeq" id="WP_152827406.1">
    <property type="nucleotide sequence ID" value="NZ_WHUT02000008.1"/>
</dbReference>
<keyword evidence="1" id="KW-0378">Hydrolase</keyword>
<dbReference type="CDD" id="cd05666">
    <property type="entry name" value="M20_Acy1-like"/>
    <property type="match status" value="1"/>
</dbReference>
<dbReference type="GO" id="GO:0016787">
    <property type="term" value="F:hydrolase activity"/>
    <property type="evidence" value="ECO:0007669"/>
    <property type="project" value="InterPro"/>
</dbReference>
<dbReference type="NCBIfam" id="TIGR01891">
    <property type="entry name" value="amidohydrolases"/>
    <property type="match status" value="1"/>
</dbReference>
<feature type="binding site" evidence="2">
    <location>
        <position position="133"/>
    </location>
    <ligand>
        <name>Mn(2+)</name>
        <dbReference type="ChEBI" id="CHEBI:29035"/>
        <label>2</label>
    </ligand>
</feature>
<accession>A0A8X8H1T1</accession>
<dbReference type="PANTHER" id="PTHR11014:SF63">
    <property type="entry name" value="METALLOPEPTIDASE, PUTATIVE (AFU_ORTHOLOGUE AFUA_6G09600)-RELATED"/>
    <property type="match status" value="1"/>
</dbReference>
<reference evidence="3" key="1">
    <citation type="submission" date="2020-05" db="EMBL/GenBank/DDBJ databases">
        <title>Fertoebacter nigrum gen. nov., sp. nov., a new member of the family Rhodobacteraceae.</title>
        <authorList>
            <person name="Szuroczki S."/>
            <person name="Abbaszade G."/>
            <person name="Buni D."/>
            <person name="Schumann P."/>
            <person name="Toth E."/>
        </authorList>
    </citation>
    <scope>NUCLEOTIDE SEQUENCE</scope>
    <source>
        <strain evidence="3">RG-N-1a</strain>
    </source>
</reference>
<evidence type="ECO:0000256" key="2">
    <source>
        <dbReference type="PIRSR" id="PIRSR005962-1"/>
    </source>
</evidence>
<keyword evidence="4" id="KW-1185">Reference proteome</keyword>
<comment type="cofactor">
    <cofactor evidence="2">
        <name>Mn(2+)</name>
        <dbReference type="ChEBI" id="CHEBI:29035"/>
    </cofactor>
    <text evidence="2">The Mn(2+) ion enhances activity.</text>
</comment>